<dbReference type="VEuPathDB" id="FungiDB:jhhlp_007300"/>
<dbReference type="Proteomes" id="UP000233524">
    <property type="component" value="Unassembled WGS sequence"/>
</dbReference>
<proteinExistence type="predicted"/>
<dbReference type="Pfam" id="PF15811">
    <property type="entry name" value="SVIP"/>
    <property type="match status" value="1"/>
</dbReference>
<reference evidence="5 6" key="1">
    <citation type="journal article" date="2017" name="G3 (Bethesda)">
        <title>First Draft Genome Sequence of the Pathogenic Fungus Lomentospora prolificans (Formerly Scedosporium prolificans).</title>
        <authorList>
            <person name="Luo R."/>
            <person name="Zimin A."/>
            <person name="Workman R."/>
            <person name="Fan Y."/>
            <person name="Pertea G."/>
            <person name="Grossman N."/>
            <person name="Wear M.P."/>
            <person name="Jia B."/>
            <person name="Miller H."/>
            <person name="Casadevall A."/>
            <person name="Timp W."/>
            <person name="Zhang S.X."/>
            <person name="Salzberg S.L."/>
        </authorList>
    </citation>
    <scope>NUCLEOTIDE SEQUENCE [LARGE SCALE GENOMIC DNA]</scope>
    <source>
        <strain evidence="5 6">JHH-5317</strain>
    </source>
</reference>
<evidence type="ECO:0000256" key="4">
    <source>
        <dbReference type="SAM" id="MobiDB-lite"/>
    </source>
</evidence>
<gene>
    <name evidence="5" type="ORF">jhhlp_007300</name>
</gene>
<dbReference type="EMBL" id="NLAX01001034">
    <property type="protein sequence ID" value="PKS06552.1"/>
    <property type="molecule type" value="Genomic_DNA"/>
</dbReference>
<dbReference type="AlphaFoldDB" id="A0A2N3N2B3"/>
<sequence length="119" mass="12041">MGGLCSKETDNFAGVGRPVGSAPPQGGTSTVPQAIKVGGPPRTLGGASAGNDSGNPDEARRKAAAAAEARAQTSKPSGKLGSKLEAQKKMSRIETLASSNSQEQRSRDLDASVAALRHD</sequence>
<accession>A0A2N3N2B3</accession>
<evidence type="ECO:0000256" key="1">
    <source>
        <dbReference type="ARBA" id="ARBA00022707"/>
    </source>
</evidence>
<evidence type="ECO:0000256" key="2">
    <source>
        <dbReference type="ARBA" id="ARBA00023139"/>
    </source>
</evidence>
<feature type="region of interest" description="Disordered" evidence="4">
    <location>
        <begin position="1"/>
        <end position="119"/>
    </location>
</feature>
<keyword evidence="6" id="KW-1185">Reference proteome</keyword>
<organism evidence="5 6">
    <name type="scientific">Lomentospora prolificans</name>
    <dbReference type="NCBI Taxonomy" id="41688"/>
    <lineage>
        <taxon>Eukaryota</taxon>
        <taxon>Fungi</taxon>
        <taxon>Dikarya</taxon>
        <taxon>Ascomycota</taxon>
        <taxon>Pezizomycotina</taxon>
        <taxon>Sordariomycetes</taxon>
        <taxon>Hypocreomycetidae</taxon>
        <taxon>Microascales</taxon>
        <taxon>Microascaceae</taxon>
        <taxon>Lomentospora</taxon>
    </lineage>
</organism>
<keyword evidence="2" id="KW-0564">Palmitate</keyword>
<dbReference type="OrthoDB" id="5415072at2759"/>
<protein>
    <submittedName>
        <fullName evidence="5">Uncharacterized protein</fullName>
    </submittedName>
</protein>
<evidence type="ECO:0000256" key="3">
    <source>
        <dbReference type="ARBA" id="ARBA00023288"/>
    </source>
</evidence>
<evidence type="ECO:0000313" key="5">
    <source>
        <dbReference type="EMBL" id="PKS06552.1"/>
    </source>
</evidence>
<keyword evidence="3" id="KW-0449">Lipoprotein</keyword>
<dbReference type="InterPro" id="IPR031632">
    <property type="entry name" value="SVIP"/>
</dbReference>
<comment type="caution">
    <text evidence="5">The sequence shown here is derived from an EMBL/GenBank/DDBJ whole genome shotgun (WGS) entry which is preliminary data.</text>
</comment>
<dbReference type="InParanoid" id="A0A2N3N2B3"/>
<name>A0A2N3N2B3_9PEZI</name>
<feature type="compositionally biased region" description="Basic and acidic residues" evidence="4">
    <location>
        <begin position="104"/>
        <end position="119"/>
    </location>
</feature>
<evidence type="ECO:0000313" key="6">
    <source>
        <dbReference type="Proteomes" id="UP000233524"/>
    </source>
</evidence>
<keyword evidence="1" id="KW-0519">Myristate</keyword>